<dbReference type="HOGENOM" id="CLU_3025904_0_0_11"/>
<dbReference type="STRING" id="526226.Gbro_4778"/>
<gene>
    <name evidence="1" type="ordered locus">Gbro_4778</name>
</gene>
<sequence>MLADRVVLLTHRPARVADVLTIERPRDPAAAFEEDYQRRRQAILEFLGHAPVGAH</sequence>
<name>D0L8E7_GORB4</name>
<dbReference type="KEGG" id="gbr:Gbro_4778"/>
<proteinExistence type="predicted"/>
<reference evidence="1 2" key="2">
    <citation type="journal article" date="2010" name="Stand. Genomic Sci.">
        <title>Complete genome sequence of Gordonia bronchialis type strain (3410).</title>
        <authorList>
            <person name="Ivanova N."/>
            <person name="Sikorski J."/>
            <person name="Jando M."/>
            <person name="Lapidus A."/>
            <person name="Nolan M."/>
            <person name="Lucas S."/>
            <person name="Del Rio T.G."/>
            <person name="Tice H."/>
            <person name="Copeland A."/>
            <person name="Cheng J.F."/>
            <person name="Chen F."/>
            <person name="Bruce D."/>
            <person name="Goodwin L."/>
            <person name="Pitluck S."/>
            <person name="Mavromatis K."/>
            <person name="Ovchinnikova G."/>
            <person name="Pati A."/>
            <person name="Chen A."/>
            <person name="Palaniappan K."/>
            <person name="Land M."/>
            <person name="Hauser L."/>
            <person name="Chang Y.J."/>
            <person name="Jeffries C.D."/>
            <person name="Chain P."/>
            <person name="Saunders E."/>
            <person name="Han C."/>
            <person name="Detter J.C."/>
            <person name="Brettin T."/>
            <person name="Rohde M."/>
            <person name="Goker M."/>
            <person name="Bristow J."/>
            <person name="Eisen J.A."/>
            <person name="Markowitz V."/>
            <person name="Hugenholtz P."/>
            <person name="Klenk H.P."/>
            <person name="Kyrpides N.C."/>
        </authorList>
    </citation>
    <scope>NUCLEOTIDE SEQUENCE [LARGE SCALE GENOMIC DNA]</scope>
    <source>
        <strain evidence="2">ATCC 25592 / DSM 43247 / BCRC 13721 / JCM 3198 / KCTC 3076 / NBRC 16047 / NCTC 10667</strain>
    </source>
</reference>
<organism evidence="1 2">
    <name type="scientific">Gordonia bronchialis (strain ATCC 25592 / DSM 43247 / BCRC 13721 / JCM 3198 / KCTC 3076 / NBRC 16047 / NCTC 10667)</name>
    <name type="common">Rhodococcus bronchialis</name>
    <dbReference type="NCBI Taxonomy" id="526226"/>
    <lineage>
        <taxon>Bacteria</taxon>
        <taxon>Bacillati</taxon>
        <taxon>Actinomycetota</taxon>
        <taxon>Actinomycetes</taxon>
        <taxon>Mycobacteriales</taxon>
        <taxon>Gordoniaceae</taxon>
        <taxon>Gordonia</taxon>
    </lineage>
</organism>
<evidence type="ECO:0000313" key="2">
    <source>
        <dbReference type="Proteomes" id="UP000001219"/>
    </source>
</evidence>
<protein>
    <submittedName>
        <fullName evidence="1">Uncharacterized protein</fullName>
    </submittedName>
</protein>
<dbReference type="AlphaFoldDB" id="D0L8E7"/>
<dbReference type="EMBL" id="CP001802">
    <property type="protein sequence ID" value="ACY23895.1"/>
    <property type="molecule type" value="Genomic_DNA"/>
</dbReference>
<dbReference type="Proteomes" id="UP000001219">
    <property type="component" value="Chromosome"/>
</dbReference>
<reference evidence="2" key="1">
    <citation type="submission" date="2009-10" db="EMBL/GenBank/DDBJ databases">
        <title>The complete chromosome of Gordonia bronchialis DSM 43247.</title>
        <authorList>
            <consortium name="US DOE Joint Genome Institute (JGI-PGF)"/>
            <person name="Lucas S."/>
            <person name="Copeland A."/>
            <person name="Lapidus A."/>
            <person name="Glavina del Rio T."/>
            <person name="Dalin E."/>
            <person name="Tice H."/>
            <person name="Bruce D."/>
            <person name="Goodwin L."/>
            <person name="Pitluck S."/>
            <person name="Kyrpides N."/>
            <person name="Mavromatis K."/>
            <person name="Ivanova N."/>
            <person name="Ovchinnikova G."/>
            <person name="Saunders E."/>
            <person name="Brettin T."/>
            <person name="Detter J.C."/>
            <person name="Han C."/>
            <person name="Larimer F."/>
            <person name="Land M."/>
            <person name="Hauser L."/>
            <person name="Markowitz V."/>
            <person name="Cheng J.-F."/>
            <person name="Hugenholtz P."/>
            <person name="Woyke T."/>
            <person name="Wu D."/>
            <person name="Jando M."/>
            <person name="Schneider S."/>
            <person name="Goeker M."/>
            <person name="Klenk H.-P."/>
            <person name="Eisen J.A."/>
        </authorList>
    </citation>
    <scope>NUCLEOTIDE SEQUENCE [LARGE SCALE GENOMIC DNA]</scope>
    <source>
        <strain evidence="2">ATCC 25592 / DSM 43247 / BCRC 13721 / JCM 3198 / KCTC 3076 / NBRC 16047 / NCTC 10667</strain>
    </source>
</reference>
<evidence type="ECO:0000313" key="1">
    <source>
        <dbReference type="EMBL" id="ACY23895.1"/>
    </source>
</evidence>
<accession>D0L8E7</accession>
<keyword evidence="2" id="KW-1185">Reference proteome</keyword>